<evidence type="ECO:0000256" key="2">
    <source>
        <dbReference type="ARBA" id="ARBA00006275"/>
    </source>
</evidence>
<keyword evidence="5" id="KW-0998">Cell outer membrane</keyword>
<dbReference type="Gene3D" id="1.25.40.390">
    <property type="match status" value="1"/>
</dbReference>
<dbReference type="Pfam" id="PF14322">
    <property type="entry name" value="SusD-like_3"/>
    <property type="match status" value="1"/>
</dbReference>
<name>A0AAP2DBZ0_9BACT</name>
<feature type="domain" description="RagB/SusD" evidence="6">
    <location>
        <begin position="350"/>
        <end position="473"/>
    </location>
</feature>
<dbReference type="RefSeq" id="WP_254091528.1">
    <property type="nucleotide sequence ID" value="NZ_JAHESC010000024.1"/>
</dbReference>
<keyword evidence="9" id="KW-1185">Reference proteome</keyword>
<keyword evidence="4" id="KW-0472">Membrane</keyword>
<evidence type="ECO:0000259" key="7">
    <source>
        <dbReference type="Pfam" id="PF14322"/>
    </source>
</evidence>
<comment type="similarity">
    <text evidence="2">Belongs to the SusD family.</text>
</comment>
<organism evidence="8 9">
    <name type="scientific">Dawidia soli</name>
    <dbReference type="NCBI Taxonomy" id="2782352"/>
    <lineage>
        <taxon>Bacteria</taxon>
        <taxon>Pseudomonadati</taxon>
        <taxon>Bacteroidota</taxon>
        <taxon>Cytophagia</taxon>
        <taxon>Cytophagales</taxon>
        <taxon>Chryseotaleaceae</taxon>
        <taxon>Dawidia</taxon>
    </lineage>
</organism>
<evidence type="ECO:0000256" key="1">
    <source>
        <dbReference type="ARBA" id="ARBA00004442"/>
    </source>
</evidence>
<dbReference type="EMBL" id="JAHESC010000024">
    <property type="protein sequence ID" value="MBT1688301.1"/>
    <property type="molecule type" value="Genomic_DNA"/>
</dbReference>
<dbReference type="InterPro" id="IPR011990">
    <property type="entry name" value="TPR-like_helical_dom_sf"/>
</dbReference>
<comment type="caution">
    <text evidence="8">The sequence shown here is derived from an EMBL/GenBank/DDBJ whole genome shotgun (WGS) entry which is preliminary data.</text>
</comment>
<reference evidence="8 9" key="1">
    <citation type="submission" date="2021-05" db="EMBL/GenBank/DDBJ databases">
        <title>A Polyphasic approach of four new species of the genus Ohtaekwangia: Ohtaekwangia histidinii sp. nov., Ohtaekwangia cretensis sp. nov., Ohtaekwangia indiensis sp. nov., Ohtaekwangia reichenbachii sp. nov. from diverse environment.</title>
        <authorList>
            <person name="Octaviana S."/>
        </authorList>
    </citation>
    <scope>NUCLEOTIDE SEQUENCE [LARGE SCALE GENOMIC DNA]</scope>
    <source>
        <strain evidence="8 9">PWU37</strain>
    </source>
</reference>
<protein>
    <submittedName>
        <fullName evidence="8">RagB/SusD family nutrient uptake outer membrane protein</fullName>
    </submittedName>
</protein>
<comment type="subcellular location">
    <subcellularLocation>
        <location evidence="1">Cell outer membrane</location>
    </subcellularLocation>
</comment>
<evidence type="ECO:0000256" key="3">
    <source>
        <dbReference type="ARBA" id="ARBA00022729"/>
    </source>
</evidence>
<dbReference type="InterPro" id="IPR033985">
    <property type="entry name" value="SusD-like_N"/>
</dbReference>
<dbReference type="GO" id="GO:0009279">
    <property type="term" value="C:cell outer membrane"/>
    <property type="evidence" value="ECO:0007669"/>
    <property type="project" value="UniProtKB-SubCell"/>
</dbReference>
<proteinExistence type="inferred from homology"/>
<dbReference type="SUPFAM" id="SSF48452">
    <property type="entry name" value="TPR-like"/>
    <property type="match status" value="1"/>
</dbReference>
<evidence type="ECO:0000313" key="8">
    <source>
        <dbReference type="EMBL" id="MBT1688301.1"/>
    </source>
</evidence>
<evidence type="ECO:0000256" key="4">
    <source>
        <dbReference type="ARBA" id="ARBA00023136"/>
    </source>
</evidence>
<feature type="domain" description="SusD-like N-terminal" evidence="7">
    <location>
        <begin position="89"/>
        <end position="236"/>
    </location>
</feature>
<dbReference type="Proteomes" id="UP001319180">
    <property type="component" value="Unassembled WGS sequence"/>
</dbReference>
<keyword evidence="3" id="KW-0732">Signal</keyword>
<dbReference type="InterPro" id="IPR012944">
    <property type="entry name" value="SusD_RagB_dom"/>
</dbReference>
<sequence length="473" mass="53340">MFSSETRSVFYITTRSSFSVLLIALAISSCDNFLDVDVPNSKITDKFVFSDEATANAALAGIYLDLYRDGGFAGGGRLGIVTLAGLSADELKNNAHDDPLYIQYERNDIDPNNMYLLSLWTSMYKTIYEANAMLEGLDSSSGLNSSQKKQLSGEALFIRAFCFFYLVNTFGDVPLVTSTNYTINRGLSRALPSEVYDQIKTDLLSAENLLSMDYVSPGRVRPNSLAASALLSRVYLYTGDWARAEDKASKVIARTDLYSLLDDPNKVFLQGSLEAIWQLKPADNAFNTNEGYIFSKVQGPLFNVLKDEMVLSYEENDCRQNTWITSTASGGKDIYLPFKYKKFDLVTPTDEYSMVIRLAEIYLIRSEARLKQNKLESAILDIDSIRFRAKLPLIHNTDPTIDSDHLFKQIIHERKIELMVEWGHRWFDLKRWGIAVNVLSAIKTGFSAYDSLYPIPQAELFNNKNLEPQNAGY</sequence>
<evidence type="ECO:0000256" key="5">
    <source>
        <dbReference type="ARBA" id="ARBA00023237"/>
    </source>
</evidence>
<evidence type="ECO:0000313" key="9">
    <source>
        <dbReference type="Proteomes" id="UP001319180"/>
    </source>
</evidence>
<evidence type="ECO:0000259" key="6">
    <source>
        <dbReference type="Pfam" id="PF07980"/>
    </source>
</evidence>
<gene>
    <name evidence="8" type="ORF">KK078_17145</name>
</gene>
<dbReference type="AlphaFoldDB" id="A0AAP2DBZ0"/>
<accession>A0AAP2DBZ0</accession>
<dbReference type="CDD" id="cd08977">
    <property type="entry name" value="SusD"/>
    <property type="match status" value="1"/>
</dbReference>
<dbReference type="Pfam" id="PF07980">
    <property type="entry name" value="SusD_RagB"/>
    <property type="match status" value="1"/>
</dbReference>
<dbReference type="PROSITE" id="PS51257">
    <property type="entry name" value="PROKAR_LIPOPROTEIN"/>
    <property type="match status" value="1"/>
</dbReference>